<dbReference type="InterPro" id="IPR011032">
    <property type="entry name" value="GroES-like_sf"/>
</dbReference>
<dbReference type="SMART" id="SM00829">
    <property type="entry name" value="PKS_ER"/>
    <property type="match status" value="1"/>
</dbReference>
<evidence type="ECO:0000256" key="2">
    <source>
        <dbReference type="ARBA" id="ARBA00010371"/>
    </source>
</evidence>
<dbReference type="KEGG" id="bany:112053435"/>
<keyword evidence="4" id="KW-0276">Fatty acid metabolism</keyword>
<evidence type="ECO:0000256" key="5">
    <source>
        <dbReference type="ARBA" id="ARBA00022857"/>
    </source>
</evidence>
<dbReference type="FunFam" id="3.40.50.720:FF:000112">
    <property type="entry name" value="Enoyl-[acyl-carrier-protein] reductase 1, mitochondrial"/>
    <property type="match status" value="1"/>
</dbReference>
<keyword evidence="16" id="KW-1185">Reference proteome</keyword>
<dbReference type="RefSeq" id="XP_023948607.1">
    <property type="nucleotide sequence ID" value="XM_024092839.1"/>
</dbReference>
<dbReference type="SUPFAM" id="SSF50129">
    <property type="entry name" value="GroES-like"/>
    <property type="match status" value="1"/>
</dbReference>
<evidence type="ECO:0000313" key="17">
    <source>
        <dbReference type="RefSeq" id="XP_023948607.1"/>
    </source>
</evidence>
<proteinExistence type="inferred from homology"/>
<dbReference type="GO" id="GO:0006633">
    <property type="term" value="P:fatty acid biosynthetic process"/>
    <property type="evidence" value="ECO:0007669"/>
    <property type="project" value="UniProtKB-KW"/>
</dbReference>
<gene>
    <name evidence="17" type="primary">LOC112053435</name>
</gene>
<comment type="similarity">
    <text evidence="2">Belongs to the zinc-containing alcohol dehydrogenase family. Quinone oxidoreductase subfamily.</text>
</comment>
<evidence type="ECO:0000256" key="12">
    <source>
        <dbReference type="ARBA" id="ARBA00041058"/>
    </source>
</evidence>
<dbReference type="GeneID" id="112053435"/>
<dbReference type="EC" id="1.3.1.104" evidence="11"/>
<dbReference type="PANTHER" id="PTHR43981:SF2">
    <property type="entry name" value="ENOYL-[ACYL-CARRIER-PROTEIN] REDUCTASE, MITOCHONDRIAL"/>
    <property type="match status" value="1"/>
</dbReference>
<evidence type="ECO:0000256" key="8">
    <source>
        <dbReference type="ARBA" id="ARBA00023098"/>
    </source>
</evidence>
<evidence type="ECO:0000256" key="4">
    <source>
        <dbReference type="ARBA" id="ARBA00022832"/>
    </source>
</evidence>
<dbReference type="InterPro" id="IPR013149">
    <property type="entry name" value="ADH-like_C"/>
</dbReference>
<protein>
    <recommendedName>
        <fullName evidence="12">Enoyl-[acyl-carrier-protein] reductase, mitochondrial</fullName>
        <ecNumber evidence="11">1.3.1.104</ecNumber>
    </recommendedName>
    <alternativeName>
        <fullName evidence="13">2-enoyl thioester reductase</fullName>
    </alternativeName>
</protein>
<dbReference type="Pfam" id="PF08240">
    <property type="entry name" value="ADH_N"/>
    <property type="match status" value="1"/>
</dbReference>
<evidence type="ECO:0000256" key="14">
    <source>
        <dbReference type="ARBA" id="ARBA00048843"/>
    </source>
</evidence>
<dbReference type="OrthoDB" id="7482721at2759"/>
<evidence type="ECO:0000256" key="10">
    <source>
        <dbReference type="ARBA" id="ARBA00023160"/>
    </source>
</evidence>
<dbReference type="Pfam" id="PF00107">
    <property type="entry name" value="ADH_zinc_N"/>
    <property type="match status" value="1"/>
</dbReference>
<evidence type="ECO:0000256" key="7">
    <source>
        <dbReference type="ARBA" id="ARBA00023002"/>
    </source>
</evidence>
<feature type="domain" description="Enoyl reductase (ER)" evidence="15">
    <location>
        <begin position="39"/>
        <end position="358"/>
    </location>
</feature>
<comment type="subcellular location">
    <subcellularLocation>
        <location evidence="1">Mitochondrion</location>
    </subcellularLocation>
</comment>
<keyword evidence="8" id="KW-0443">Lipid metabolism</keyword>
<dbReference type="GO" id="GO:0005739">
    <property type="term" value="C:mitochondrion"/>
    <property type="evidence" value="ECO:0007669"/>
    <property type="project" value="UniProtKB-SubCell"/>
</dbReference>
<dbReference type="Gene3D" id="3.90.180.10">
    <property type="entry name" value="Medium-chain alcohol dehydrogenases, catalytic domain"/>
    <property type="match status" value="1"/>
</dbReference>
<evidence type="ECO:0000256" key="6">
    <source>
        <dbReference type="ARBA" id="ARBA00022946"/>
    </source>
</evidence>
<accession>A0A6J1NTW6</accession>
<dbReference type="PANTHER" id="PTHR43981">
    <property type="entry name" value="ENOYL-[ACYL-CARRIER-PROTEIN] REDUCTASE, MITOCHONDRIAL"/>
    <property type="match status" value="1"/>
</dbReference>
<keyword evidence="6" id="KW-0809">Transit peptide</keyword>
<keyword evidence="10" id="KW-0275">Fatty acid biosynthesis</keyword>
<evidence type="ECO:0000256" key="13">
    <source>
        <dbReference type="ARBA" id="ARBA00042123"/>
    </source>
</evidence>
<keyword evidence="7" id="KW-0560">Oxidoreductase</keyword>
<dbReference type="InterPro" id="IPR051034">
    <property type="entry name" value="Mito_Enoyl-ACP_Reductase"/>
</dbReference>
<keyword evidence="9" id="KW-0496">Mitochondrion</keyword>
<evidence type="ECO:0000256" key="1">
    <source>
        <dbReference type="ARBA" id="ARBA00004173"/>
    </source>
</evidence>
<dbReference type="SUPFAM" id="SSF51735">
    <property type="entry name" value="NAD(P)-binding Rossmann-fold domains"/>
    <property type="match status" value="1"/>
</dbReference>
<organism evidence="16 17">
    <name type="scientific">Bicyclus anynana</name>
    <name type="common">Squinting bush brown butterfly</name>
    <dbReference type="NCBI Taxonomy" id="110368"/>
    <lineage>
        <taxon>Eukaryota</taxon>
        <taxon>Metazoa</taxon>
        <taxon>Ecdysozoa</taxon>
        <taxon>Arthropoda</taxon>
        <taxon>Hexapoda</taxon>
        <taxon>Insecta</taxon>
        <taxon>Pterygota</taxon>
        <taxon>Neoptera</taxon>
        <taxon>Endopterygota</taxon>
        <taxon>Lepidoptera</taxon>
        <taxon>Glossata</taxon>
        <taxon>Ditrysia</taxon>
        <taxon>Papilionoidea</taxon>
        <taxon>Nymphalidae</taxon>
        <taxon>Satyrinae</taxon>
        <taxon>Satyrini</taxon>
        <taxon>Mycalesina</taxon>
        <taxon>Bicyclus</taxon>
    </lineage>
</organism>
<dbReference type="InterPro" id="IPR013154">
    <property type="entry name" value="ADH-like_N"/>
</dbReference>
<dbReference type="Proteomes" id="UP001652582">
    <property type="component" value="Chromosome 19"/>
</dbReference>
<dbReference type="InterPro" id="IPR020843">
    <property type="entry name" value="ER"/>
</dbReference>
<evidence type="ECO:0000256" key="9">
    <source>
        <dbReference type="ARBA" id="ARBA00023128"/>
    </source>
</evidence>
<dbReference type="Gene3D" id="3.40.50.720">
    <property type="entry name" value="NAD(P)-binding Rossmann-like Domain"/>
    <property type="match status" value="1"/>
</dbReference>
<dbReference type="AlphaFoldDB" id="A0A6J1NTW6"/>
<evidence type="ECO:0000313" key="16">
    <source>
        <dbReference type="Proteomes" id="UP001652582"/>
    </source>
</evidence>
<name>A0A6J1NTW6_BICAN</name>
<keyword evidence="3" id="KW-0444">Lipid biosynthesis</keyword>
<keyword evidence="5" id="KW-0521">NADP</keyword>
<evidence type="ECO:0000256" key="11">
    <source>
        <dbReference type="ARBA" id="ARBA00038963"/>
    </source>
</evidence>
<dbReference type="CDD" id="cd08290">
    <property type="entry name" value="ETR"/>
    <property type="match status" value="1"/>
</dbReference>
<reference evidence="17" key="1">
    <citation type="submission" date="2025-08" db="UniProtKB">
        <authorList>
            <consortium name="RefSeq"/>
        </authorList>
    </citation>
    <scope>IDENTIFICATION</scope>
</reference>
<evidence type="ECO:0000256" key="3">
    <source>
        <dbReference type="ARBA" id="ARBA00022516"/>
    </source>
</evidence>
<comment type="catalytic activity">
    <reaction evidence="14">
        <text>a 2,3-saturated acyl-[ACP] + NADP(+) = a (2E)-enoyl-[ACP] + NADPH + H(+)</text>
        <dbReference type="Rhea" id="RHEA:22564"/>
        <dbReference type="Rhea" id="RHEA-COMP:9925"/>
        <dbReference type="Rhea" id="RHEA-COMP:9926"/>
        <dbReference type="ChEBI" id="CHEBI:15378"/>
        <dbReference type="ChEBI" id="CHEBI:57783"/>
        <dbReference type="ChEBI" id="CHEBI:58349"/>
        <dbReference type="ChEBI" id="CHEBI:78784"/>
        <dbReference type="ChEBI" id="CHEBI:78785"/>
        <dbReference type="EC" id="1.3.1.104"/>
    </reaction>
</comment>
<evidence type="ECO:0000259" key="15">
    <source>
        <dbReference type="SMART" id="SM00829"/>
    </source>
</evidence>
<dbReference type="GO" id="GO:0141148">
    <property type="term" value="F:enoyl-[acyl-carrier-protein] reductase (NADPH) activity"/>
    <property type="evidence" value="ECO:0007669"/>
    <property type="project" value="UniProtKB-EC"/>
</dbReference>
<sequence length="361" mass="40081">MSFLLHTMKLFTAGKTTLTGLQNARNLMSKSLYYSEFGDPLNVVKFREIEVPPLKSQEVLVRMLAAPVNPADINTIQGKYPVKIKLPVIPGNEGVGVVEEVGSDVKNLSAGNRVIVTEPIQGTWRDIGVFHHDVLRVVPDNLGLVEAATLTVNPCTAYRMLLDFKNVKDGHIVIQNGANSACGQNVIQICKAWGIKNINIVRNRPEINELKKYLECLGATYVLTEEELRTTTLFKDKQIKKPLLALNCVGGKSALEIVRHLDKTGVMVTYGAMSRDPVTIPNSALIFKNISFYGFWMTAWKEKASAVEKEEMIADLVNMMCEKKLVGPVHKMVKFDKYEEALGNALTSKGFTGCKYLLDFS</sequence>
<dbReference type="InterPro" id="IPR036291">
    <property type="entry name" value="NAD(P)-bd_dom_sf"/>
</dbReference>